<proteinExistence type="predicted"/>
<dbReference type="Proteomes" id="UP000784294">
    <property type="component" value="Unassembled WGS sequence"/>
</dbReference>
<protein>
    <submittedName>
        <fullName evidence="1">Uncharacterized protein</fullName>
    </submittedName>
</protein>
<comment type="caution">
    <text evidence="1">The sequence shown here is derived from an EMBL/GenBank/DDBJ whole genome shotgun (WGS) entry which is preliminary data.</text>
</comment>
<accession>A0A3S5CV68</accession>
<name>A0A3S5CV68_9PLAT</name>
<gene>
    <name evidence="1" type="ORF">PXEA_LOCUS34681</name>
</gene>
<keyword evidence="2" id="KW-1185">Reference proteome</keyword>
<reference evidence="1" key="1">
    <citation type="submission" date="2018-11" db="EMBL/GenBank/DDBJ databases">
        <authorList>
            <consortium name="Pathogen Informatics"/>
        </authorList>
    </citation>
    <scope>NUCLEOTIDE SEQUENCE</scope>
</reference>
<sequence length="45" mass="5151">MLLMRLGYFVRSQPISALSAESAVVKPNCTRHAITWQLMYSAFFD</sequence>
<dbReference type="AlphaFoldDB" id="A0A3S5CV68"/>
<evidence type="ECO:0000313" key="2">
    <source>
        <dbReference type="Proteomes" id="UP000784294"/>
    </source>
</evidence>
<organism evidence="1 2">
    <name type="scientific">Protopolystoma xenopodis</name>
    <dbReference type="NCBI Taxonomy" id="117903"/>
    <lineage>
        <taxon>Eukaryota</taxon>
        <taxon>Metazoa</taxon>
        <taxon>Spiralia</taxon>
        <taxon>Lophotrochozoa</taxon>
        <taxon>Platyhelminthes</taxon>
        <taxon>Monogenea</taxon>
        <taxon>Polyopisthocotylea</taxon>
        <taxon>Polystomatidea</taxon>
        <taxon>Polystomatidae</taxon>
        <taxon>Protopolystoma</taxon>
    </lineage>
</organism>
<evidence type="ECO:0000313" key="1">
    <source>
        <dbReference type="EMBL" id="VEL41241.1"/>
    </source>
</evidence>
<dbReference type="EMBL" id="CAAALY010268518">
    <property type="protein sequence ID" value="VEL41241.1"/>
    <property type="molecule type" value="Genomic_DNA"/>
</dbReference>